<dbReference type="GO" id="GO:0016787">
    <property type="term" value="F:hydrolase activity"/>
    <property type="evidence" value="ECO:0007669"/>
    <property type="project" value="UniProtKB-KW"/>
</dbReference>
<keyword evidence="3" id="KW-0378">Hydrolase</keyword>
<accession>A0ABY2BSC3</accession>
<feature type="compositionally biased region" description="Low complexity" evidence="1">
    <location>
        <begin position="404"/>
        <end position="419"/>
    </location>
</feature>
<dbReference type="Proteomes" id="UP000295818">
    <property type="component" value="Unassembled WGS sequence"/>
</dbReference>
<reference evidence="3 4" key="1">
    <citation type="journal article" date="2015" name="Stand. Genomic Sci.">
        <title>Genomic Encyclopedia of Bacterial and Archaeal Type Strains, Phase III: the genomes of soil and plant-associated and newly described type strains.</title>
        <authorList>
            <person name="Whitman W.B."/>
            <person name="Woyke T."/>
            <person name="Klenk H.P."/>
            <person name="Zhou Y."/>
            <person name="Lilburn T.G."/>
            <person name="Beck B.J."/>
            <person name="De Vos P."/>
            <person name="Vandamme P."/>
            <person name="Eisen J.A."/>
            <person name="Garrity G."/>
            <person name="Hugenholtz P."/>
            <person name="Kyrpides N.C."/>
        </authorList>
    </citation>
    <scope>NUCLEOTIDE SEQUENCE [LARGE SCALE GENOMIC DNA]</scope>
    <source>
        <strain evidence="3 4">VKM Ac-2538</strain>
    </source>
</reference>
<organism evidence="3 4">
    <name type="scientific">Kribbella orskensis</name>
    <dbReference type="NCBI Taxonomy" id="2512216"/>
    <lineage>
        <taxon>Bacteria</taxon>
        <taxon>Bacillati</taxon>
        <taxon>Actinomycetota</taxon>
        <taxon>Actinomycetes</taxon>
        <taxon>Propionibacteriales</taxon>
        <taxon>Kribbellaceae</taxon>
        <taxon>Kribbella</taxon>
    </lineage>
</organism>
<dbReference type="Pfam" id="PF06259">
    <property type="entry name" value="Abhydrolase_8"/>
    <property type="match status" value="1"/>
</dbReference>
<feature type="domain" description="DUF1023" evidence="2">
    <location>
        <begin position="124"/>
        <end position="285"/>
    </location>
</feature>
<dbReference type="Gene3D" id="3.40.50.1820">
    <property type="entry name" value="alpha/beta hydrolase"/>
    <property type="match status" value="1"/>
</dbReference>
<comment type="caution">
    <text evidence="3">The sequence shown here is derived from an EMBL/GenBank/DDBJ whole genome shotgun (WGS) entry which is preliminary data.</text>
</comment>
<evidence type="ECO:0000313" key="3">
    <source>
        <dbReference type="EMBL" id="TCO27858.1"/>
    </source>
</evidence>
<evidence type="ECO:0000313" key="4">
    <source>
        <dbReference type="Proteomes" id="UP000295818"/>
    </source>
</evidence>
<sequence length="427" mass="45481">MAELEKLVRRVWRLPPEAAAREARAFFDALPPGAGVALADGRPELVGSLDGAPAALRYRANHLRLLAARDRLRAAIDAGTATDHERRRLQTVDELLTPVSGIDVDASGNVVKVQRLRQFLVVEPEGQGRAVEVLGDLDRARNIAILVPGMGNNLETLRDQVDRADLIRREAGPGTASVLWLDYDSPQGVRDAMSSVPAQEAGPGLRRFTAGLDTETLPTAKVTLIGHSYGSHVVGQGLINGVRVDRVVLTGSPGVAKSVNGAAELVPSQTRLFVERAPGDYVSYTEWHGPDPATYPDATRMATHEPSGGGTTVQGHNEYYRPNSEALRNVGRVVRGDLAHITTTDTSRSAETKLALRLSWGEPLHSAAGAAAKVFDGIAALRKTTPDRAAASTPVPQQGALEQGTRPATHPARTAAAHPGRPEGPQR</sequence>
<proteinExistence type="predicted"/>
<dbReference type="SUPFAM" id="SSF53474">
    <property type="entry name" value="alpha/beta-Hydrolases"/>
    <property type="match status" value="1"/>
</dbReference>
<protein>
    <submittedName>
        <fullName evidence="3">Alpha/beta hydrolase family protein</fullName>
    </submittedName>
</protein>
<dbReference type="InterPro" id="IPR010427">
    <property type="entry name" value="DUF1023"/>
</dbReference>
<dbReference type="InterPro" id="IPR029058">
    <property type="entry name" value="AB_hydrolase_fold"/>
</dbReference>
<keyword evidence="4" id="KW-1185">Reference proteome</keyword>
<evidence type="ECO:0000259" key="2">
    <source>
        <dbReference type="Pfam" id="PF06259"/>
    </source>
</evidence>
<dbReference type="RefSeq" id="WP_132191688.1">
    <property type="nucleotide sequence ID" value="NZ_SLWM01000003.1"/>
</dbReference>
<name>A0ABY2BSC3_9ACTN</name>
<evidence type="ECO:0000256" key="1">
    <source>
        <dbReference type="SAM" id="MobiDB-lite"/>
    </source>
</evidence>
<feature type="region of interest" description="Disordered" evidence="1">
    <location>
        <begin position="386"/>
        <end position="427"/>
    </location>
</feature>
<dbReference type="EMBL" id="SLWM01000003">
    <property type="protein sequence ID" value="TCO27858.1"/>
    <property type="molecule type" value="Genomic_DNA"/>
</dbReference>
<gene>
    <name evidence="3" type="ORF">EV644_103562</name>
</gene>